<dbReference type="Proteomes" id="UP000198775">
    <property type="component" value="Unassembled WGS sequence"/>
</dbReference>
<reference evidence="2" key="1">
    <citation type="submission" date="2016-10" db="EMBL/GenBank/DDBJ databases">
        <authorList>
            <person name="Varghese N."/>
            <person name="Submissions S."/>
        </authorList>
    </citation>
    <scope>NUCLEOTIDE SEQUENCE [LARGE SCALE GENOMIC DNA]</scope>
    <source>
        <strain evidence="2">IBRC-M 10043</strain>
    </source>
</reference>
<accession>A0A1H8CV67</accession>
<keyword evidence="2" id="KW-1185">Reference proteome</keyword>
<proteinExistence type="predicted"/>
<evidence type="ECO:0000313" key="2">
    <source>
        <dbReference type="Proteomes" id="UP000198775"/>
    </source>
</evidence>
<dbReference type="EMBL" id="FOCX01000001">
    <property type="protein sequence ID" value="SEM98769.1"/>
    <property type="molecule type" value="Genomic_DNA"/>
</dbReference>
<dbReference type="RefSeq" id="WP_092656490.1">
    <property type="nucleotide sequence ID" value="NZ_FOCX01000001.1"/>
</dbReference>
<evidence type="ECO:0000313" key="1">
    <source>
        <dbReference type="EMBL" id="SEM98769.1"/>
    </source>
</evidence>
<dbReference type="AlphaFoldDB" id="A0A1H8CV67"/>
<sequence>MSQQVYRETEAFTTRWDPEIESVVHEWKKYVDGELFREGARSMLELAEERNSKTILIDHRDMTLVDREDQEYIMEEWLPRAVEIGADYHVVVHEESTIAEMNLDDIVDIEEHDHTSRMTDDMDEAREWIAEQ</sequence>
<protein>
    <recommendedName>
        <fullName evidence="3">SpoIIAA-like</fullName>
    </recommendedName>
</protein>
<dbReference type="OrthoDB" id="320547at2157"/>
<gene>
    <name evidence="1" type="ORF">SAMN05216388_100188</name>
</gene>
<name>A0A1H8CV67_9EURY</name>
<evidence type="ECO:0008006" key="3">
    <source>
        <dbReference type="Google" id="ProtNLM"/>
    </source>
</evidence>
<organism evidence="1 2">
    <name type="scientific">Halorientalis persicus</name>
    <dbReference type="NCBI Taxonomy" id="1367881"/>
    <lineage>
        <taxon>Archaea</taxon>
        <taxon>Methanobacteriati</taxon>
        <taxon>Methanobacteriota</taxon>
        <taxon>Stenosarchaea group</taxon>
        <taxon>Halobacteria</taxon>
        <taxon>Halobacteriales</taxon>
        <taxon>Haloarculaceae</taxon>
        <taxon>Halorientalis</taxon>
    </lineage>
</organism>